<reference evidence="2" key="2">
    <citation type="submission" date="2015-01" db="EMBL/GenBank/DDBJ databases">
        <title>Evolutionary Origins and Diversification of the Mycorrhizal Mutualists.</title>
        <authorList>
            <consortium name="DOE Joint Genome Institute"/>
            <consortium name="Mycorrhizal Genomics Consortium"/>
            <person name="Kohler A."/>
            <person name="Kuo A."/>
            <person name="Nagy L.G."/>
            <person name="Floudas D."/>
            <person name="Copeland A."/>
            <person name="Barry K.W."/>
            <person name="Cichocki N."/>
            <person name="Veneault-Fourrey C."/>
            <person name="LaButti K."/>
            <person name="Lindquist E.A."/>
            <person name="Lipzen A."/>
            <person name="Lundell T."/>
            <person name="Morin E."/>
            <person name="Murat C."/>
            <person name="Riley R."/>
            <person name="Ohm R."/>
            <person name="Sun H."/>
            <person name="Tunlid A."/>
            <person name="Henrissat B."/>
            <person name="Grigoriev I.V."/>
            <person name="Hibbett D.S."/>
            <person name="Martin F."/>
        </authorList>
    </citation>
    <scope>NUCLEOTIDE SEQUENCE [LARGE SCALE GENOMIC DNA]</scope>
    <source>
        <strain evidence="2">Ve08.2h10</strain>
    </source>
</reference>
<dbReference type="AlphaFoldDB" id="A0A0D0DV91"/>
<dbReference type="EMBL" id="KN825193">
    <property type="protein sequence ID" value="KIK93341.1"/>
    <property type="molecule type" value="Genomic_DNA"/>
</dbReference>
<keyword evidence="2" id="KW-1185">Reference proteome</keyword>
<dbReference type="Proteomes" id="UP000054538">
    <property type="component" value="Unassembled WGS sequence"/>
</dbReference>
<gene>
    <name evidence="1" type="ORF">PAXRUDRAFT_145294</name>
</gene>
<accession>A0A0D0DV91</accession>
<protein>
    <submittedName>
        <fullName evidence="1">Uncharacterized protein</fullName>
    </submittedName>
</protein>
<dbReference type="InParanoid" id="A0A0D0DV91"/>
<name>A0A0D0DV91_9AGAM</name>
<evidence type="ECO:0000313" key="2">
    <source>
        <dbReference type="Proteomes" id="UP000054538"/>
    </source>
</evidence>
<proteinExistence type="predicted"/>
<reference evidence="1 2" key="1">
    <citation type="submission" date="2014-04" db="EMBL/GenBank/DDBJ databases">
        <authorList>
            <consortium name="DOE Joint Genome Institute"/>
            <person name="Kuo A."/>
            <person name="Kohler A."/>
            <person name="Jargeat P."/>
            <person name="Nagy L.G."/>
            <person name="Floudas D."/>
            <person name="Copeland A."/>
            <person name="Barry K.W."/>
            <person name="Cichocki N."/>
            <person name="Veneault-Fourrey C."/>
            <person name="LaButti K."/>
            <person name="Lindquist E.A."/>
            <person name="Lipzen A."/>
            <person name="Lundell T."/>
            <person name="Morin E."/>
            <person name="Murat C."/>
            <person name="Sun H."/>
            <person name="Tunlid A."/>
            <person name="Henrissat B."/>
            <person name="Grigoriev I.V."/>
            <person name="Hibbett D.S."/>
            <person name="Martin F."/>
            <person name="Nordberg H.P."/>
            <person name="Cantor M.N."/>
            <person name="Hua S.X."/>
        </authorList>
    </citation>
    <scope>NUCLEOTIDE SEQUENCE [LARGE SCALE GENOMIC DNA]</scope>
    <source>
        <strain evidence="1 2">Ve08.2h10</strain>
    </source>
</reference>
<dbReference type="HOGENOM" id="CLU_3074322_0_0_1"/>
<sequence>HPDVNPEHLCCSLETYMSNLTNVLSSPNEAQYKRCCLQMGIPQLSIFLGFLCG</sequence>
<organism evidence="1 2">
    <name type="scientific">Paxillus rubicundulus Ve08.2h10</name>
    <dbReference type="NCBI Taxonomy" id="930991"/>
    <lineage>
        <taxon>Eukaryota</taxon>
        <taxon>Fungi</taxon>
        <taxon>Dikarya</taxon>
        <taxon>Basidiomycota</taxon>
        <taxon>Agaricomycotina</taxon>
        <taxon>Agaricomycetes</taxon>
        <taxon>Agaricomycetidae</taxon>
        <taxon>Boletales</taxon>
        <taxon>Paxilineae</taxon>
        <taxon>Paxillaceae</taxon>
        <taxon>Paxillus</taxon>
    </lineage>
</organism>
<feature type="non-terminal residue" evidence="1">
    <location>
        <position position="1"/>
    </location>
</feature>
<evidence type="ECO:0000313" key="1">
    <source>
        <dbReference type="EMBL" id="KIK93341.1"/>
    </source>
</evidence>